<dbReference type="STRING" id="658167.SAMN04488135_101532"/>
<protein>
    <recommendedName>
        <fullName evidence="1">VOC domain-containing protein</fullName>
    </recommendedName>
</protein>
<evidence type="ECO:0000313" key="2">
    <source>
        <dbReference type="EMBL" id="SHG89078.1"/>
    </source>
</evidence>
<dbReference type="Gene3D" id="3.10.180.10">
    <property type="entry name" value="2,3-Dihydroxybiphenyl 1,2-Dioxygenase, domain 1"/>
    <property type="match status" value="1"/>
</dbReference>
<reference evidence="2 3" key="1">
    <citation type="submission" date="2016-11" db="EMBL/GenBank/DDBJ databases">
        <authorList>
            <person name="Jaros S."/>
            <person name="Januszkiewicz K."/>
            <person name="Wedrychowicz H."/>
        </authorList>
    </citation>
    <scope>NUCLEOTIDE SEQUENCE [LARGE SCALE GENOMIC DNA]</scope>
    <source>
        <strain evidence="2 3">CGMCC 1.10190</strain>
    </source>
</reference>
<dbReference type="SUPFAM" id="SSF54593">
    <property type="entry name" value="Glyoxalase/Bleomycin resistance protein/Dihydroxybiphenyl dioxygenase"/>
    <property type="match status" value="1"/>
</dbReference>
<evidence type="ECO:0000313" key="3">
    <source>
        <dbReference type="Proteomes" id="UP000184226"/>
    </source>
</evidence>
<dbReference type="InterPro" id="IPR029068">
    <property type="entry name" value="Glyas_Bleomycin-R_OHBP_Dase"/>
</dbReference>
<dbReference type="PROSITE" id="PS51819">
    <property type="entry name" value="VOC"/>
    <property type="match status" value="1"/>
</dbReference>
<dbReference type="Pfam" id="PF00903">
    <property type="entry name" value="Glyoxalase"/>
    <property type="match status" value="1"/>
</dbReference>
<dbReference type="Proteomes" id="UP000184226">
    <property type="component" value="Unassembled WGS sequence"/>
</dbReference>
<dbReference type="RefSeq" id="WP_073101500.1">
    <property type="nucleotide sequence ID" value="NZ_FQXE01000001.1"/>
</dbReference>
<dbReference type="InterPro" id="IPR004360">
    <property type="entry name" value="Glyas_Fos-R_dOase_dom"/>
</dbReference>
<evidence type="ECO:0000259" key="1">
    <source>
        <dbReference type="PROSITE" id="PS51819"/>
    </source>
</evidence>
<dbReference type="EMBL" id="FQXE01000001">
    <property type="protein sequence ID" value="SHG89078.1"/>
    <property type="molecule type" value="Genomic_DNA"/>
</dbReference>
<accession>A0A1M5NHS5</accession>
<dbReference type="InterPro" id="IPR037523">
    <property type="entry name" value="VOC_core"/>
</dbReference>
<proteinExistence type="predicted"/>
<keyword evidence="3" id="KW-1185">Reference proteome</keyword>
<feature type="domain" description="VOC" evidence="1">
    <location>
        <begin position="5"/>
        <end position="116"/>
    </location>
</feature>
<sequence length="116" mass="13159">MPSFFLDYVQIPFLRDHAEDVRAFYRKVIGLCEINTDHDHKIRFSLGNANIALTPVDSVEDTVRADYLAIKTQSFDAIFERLTAAGYFPVCARRSATERVMYIKDPSGNQLALLDA</sequence>
<organism evidence="2 3">
    <name type="scientific">Pollutimonas bauzanensis</name>
    <dbReference type="NCBI Taxonomy" id="658167"/>
    <lineage>
        <taxon>Bacteria</taxon>
        <taxon>Pseudomonadati</taxon>
        <taxon>Pseudomonadota</taxon>
        <taxon>Betaproteobacteria</taxon>
        <taxon>Burkholderiales</taxon>
        <taxon>Alcaligenaceae</taxon>
        <taxon>Pollutimonas</taxon>
    </lineage>
</organism>
<dbReference type="OrthoDB" id="9813630at2"/>
<name>A0A1M5NHS5_9BURK</name>
<gene>
    <name evidence="2" type="ORF">SAMN04488135_101532</name>
</gene>
<dbReference type="AlphaFoldDB" id="A0A1M5NHS5"/>